<sequence>MSLRLSVFGTGYLGATHAAGMAELGHEVIGVDIDPAKIERLARGEVPFFEPGLPELLRKHVDSGRLRFTTDAAEAAEFADVHFIGVGTPQKKGENAADMRFVDSVIETLAPLLTRPAVILGKSTVPVGTAARLAARVRELAPVGDDAQLGWNPEFLREGFAVEDTLRPDRLVVGVDRDRPGRIEEVARQVYAGAISRDTPFLVTDLATAELVKVSANAFLATKISFINAVAEVCEATGADVADLADAIGYDDRIGRKFLGAGLGFGGGCLPKDIRAFMARAGELGVDHALTFLREVDNVNLRRRDHVVSLAEREVGGSLKGARIAVLGAAFKPNSDDVRDSPALDIAGRLHLAGADVRVYDPEGMANAAAVWPTLTFVAGAVEACADADLVIVATEWKEFRELDPAAVAGEVAQATVIDGRNCLPAEQWIAAGWRYLGLGRYAS</sequence>
<feature type="binding site" evidence="9">
    <location>
        <begin position="155"/>
        <end position="158"/>
    </location>
    <ligand>
        <name>substrate</name>
    </ligand>
</feature>
<evidence type="ECO:0000256" key="5">
    <source>
        <dbReference type="ARBA" id="ARBA00023027"/>
    </source>
</evidence>
<feature type="active site" description="Nucleophile" evidence="8">
    <location>
        <position position="269"/>
    </location>
</feature>
<comment type="caution">
    <text evidence="12">The sequence shown here is derived from an EMBL/GenBank/DDBJ whole genome shotgun (WGS) entry which is preliminary data.</text>
</comment>
<feature type="binding site" evidence="9">
    <location>
        <begin position="258"/>
        <end position="262"/>
    </location>
    <ligand>
        <name>substrate</name>
    </ligand>
</feature>
<proteinExistence type="inferred from homology"/>
<dbReference type="PIRSF" id="PIRSF000124">
    <property type="entry name" value="UDPglc_GDPman_dh"/>
    <property type="match status" value="1"/>
</dbReference>
<evidence type="ECO:0000256" key="7">
    <source>
        <dbReference type="PIRNR" id="PIRNR000124"/>
    </source>
</evidence>
<feature type="binding site" evidence="10">
    <location>
        <position position="272"/>
    </location>
    <ligand>
        <name>NAD(+)</name>
        <dbReference type="ChEBI" id="CHEBI:57540"/>
    </ligand>
</feature>
<feature type="binding site" evidence="10">
    <location>
        <position position="37"/>
    </location>
    <ligand>
        <name>NAD(+)</name>
        <dbReference type="ChEBI" id="CHEBI:57540"/>
    </ligand>
</feature>
<dbReference type="EMBL" id="JAUHQB010000005">
    <property type="protein sequence ID" value="MDN4483556.1"/>
    <property type="molecule type" value="Genomic_DNA"/>
</dbReference>
<name>A0AB35MIJ6_9MICO</name>
<dbReference type="GO" id="GO:0000271">
    <property type="term" value="P:polysaccharide biosynthetic process"/>
    <property type="evidence" value="ECO:0007669"/>
    <property type="project" value="InterPro"/>
</dbReference>
<dbReference type="Pfam" id="PF03720">
    <property type="entry name" value="UDPG_MGDP_dh_C"/>
    <property type="match status" value="1"/>
</dbReference>
<dbReference type="InterPro" id="IPR008927">
    <property type="entry name" value="6-PGluconate_DH-like_C_sf"/>
</dbReference>
<feature type="binding site" evidence="10">
    <location>
        <position position="124"/>
    </location>
    <ligand>
        <name>NAD(+)</name>
        <dbReference type="ChEBI" id="CHEBI:57540"/>
    </ligand>
</feature>
<dbReference type="PANTHER" id="PTHR43750:SF3">
    <property type="entry name" value="UDP-GLUCOSE 6-DEHYDROGENASE TUAD"/>
    <property type="match status" value="1"/>
</dbReference>
<evidence type="ECO:0000313" key="13">
    <source>
        <dbReference type="Proteomes" id="UP001172756"/>
    </source>
</evidence>
<dbReference type="SMART" id="SM00984">
    <property type="entry name" value="UDPG_MGDP_dh_C"/>
    <property type="match status" value="1"/>
</dbReference>
<evidence type="ECO:0000256" key="4">
    <source>
        <dbReference type="ARBA" id="ARBA00023002"/>
    </source>
</evidence>
<dbReference type="InterPro" id="IPR014027">
    <property type="entry name" value="UDP-Glc/GDP-Man_DH_C"/>
</dbReference>
<evidence type="ECO:0000313" key="12">
    <source>
        <dbReference type="EMBL" id="MDN4483556.1"/>
    </source>
</evidence>
<dbReference type="NCBIfam" id="TIGR03026">
    <property type="entry name" value="NDP-sugDHase"/>
    <property type="match status" value="1"/>
</dbReference>
<feature type="binding site" evidence="9">
    <location>
        <position position="266"/>
    </location>
    <ligand>
        <name>substrate</name>
    </ligand>
</feature>
<reference evidence="12 13" key="1">
    <citation type="submission" date="2023-06" db="EMBL/GenBank/DDBJ databases">
        <title>SYSU T0a273.</title>
        <authorList>
            <person name="Gao L."/>
            <person name="Fang B.-Z."/>
            <person name="Li W.-J."/>
        </authorList>
    </citation>
    <scope>NUCLEOTIDE SEQUENCE [LARGE SCALE GENOMIC DNA]</scope>
    <source>
        <strain evidence="12 13">SYSU T0a273</strain>
    </source>
</reference>
<dbReference type="Gene3D" id="3.40.50.720">
    <property type="entry name" value="NAD(P)-binding Rossmann-like Domain"/>
    <property type="match status" value="2"/>
</dbReference>
<comment type="similarity">
    <text evidence="2 7">Belongs to the UDP-glucose/GDP-mannose dehydrogenase family.</text>
</comment>
<dbReference type="GO" id="GO:0051287">
    <property type="term" value="F:NAD binding"/>
    <property type="evidence" value="ECO:0007669"/>
    <property type="project" value="InterPro"/>
</dbReference>
<dbReference type="InterPro" id="IPR028357">
    <property type="entry name" value="UDPglc_DH_bac"/>
</dbReference>
<evidence type="ECO:0000256" key="3">
    <source>
        <dbReference type="ARBA" id="ARBA00012954"/>
    </source>
</evidence>
<evidence type="ECO:0000256" key="1">
    <source>
        <dbReference type="ARBA" id="ARBA00004701"/>
    </source>
</evidence>
<dbReference type="InterPro" id="IPR036291">
    <property type="entry name" value="NAD(P)-bd_dom_sf"/>
</dbReference>
<dbReference type="Proteomes" id="UP001172756">
    <property type="component" value="Unassembled WGS sequence"/>
</dbReference>
<dbReference type="GO" id="GO:0003979">
    <property type="term" value="F:UDP-glucose 6-dehydrogenase activity"/>
    <property type="evidence" value="ECO:0007669"/>
    <property type="project" value="UniProtKB-EC"/>
</dbReference>
<dbReference type="RefSeq" id="WP_301160389.1">
    <property type="nucleotide sequence ID" value="NZ_JAUHQB010000005.1"/>
</dbReference>
<dbReference type="SUPFAM" id="SSF52413">
    <property type="entry name" value="UDP-glucose/GDP-mannose dehydrogenase C-terminal domain"/>
    <property type="match status" value="1"/>
</dbReference>
<feature type="binding site" evidence="10">
    <location>
        <position position="158"/>
    </location>
    <ligand>
        <name>NAD(+)</name>
        <dbReference type="ChEBI" id="CHEBI:57540"/>
    </ligand>
</feature>
<dbReference type="SUPFAM" id="SSF48179">
    <property type="entry name" value="6-phosphogluconate dehydrogenase C-terminal domain-like"/>
    <property type="match status" value="1"/>
</dbReference>
<dbReference type="PANTHER" id="PTHR43750">
    <property type="entry name" value="UDP-GLUCOSE 6-DEHYDROGENASE TUAD"/>
    <property type="match status" value="1"/>
</dbReference>
<dbReference type="InterPro" id="IPR014026">
    <property type="entry name" value="UDP-Glc/GDP-Man_DH_dimer"/>
</dbReference>
<dbReference type="AlphaFoldDB" id="A0AB35MIJ6"/>
<evidence type="ECO:0000256" key="2">
    <source>
        <dbReference type="ARBA" id="ARBA00006601"/>
    </source>
</evidence>
<feature type="binding site" evidence="10">
    <location>
        <position position="339"/>
    </location>
    <ligand>
        <name>NAD(+)</name>
        <dbReference type="ChEBI" id="CHEBI:57540"/>
    </ligand>
</feature>
<evidence type="ECO:0000259" key="11">
    <source>
        <dbReference type="SMART" id="SM00984"/>
    </source>
</evidence>
<evidence type="ECO:0000256" key="8">
    <source>
        <dbReference type="PIRSR" id="PIRSR500134-1"/>
    </source>
</evidence>
<evidence type="ECO:0000256" key="9">
    <source>
        <dbReference type="PIRSR" id="PIRSR500134-2"/>
    </source>
</evidence>
<comment type="pathway">
    <text evidence="1">Nucleotide-sugar biosynthesis; UDP-alpha-D-glucuronate biosynthesis; UDP-alpha-D-glucuronate from UDP-alpha-D-glucose: step 1/1.</text>
</comment>
<feature type="binding site" evidence="10">
    <location>
        <position position="88"/>
    </location>
    <ligand>
        <name>NAD(+)</name>
        <dbReference type="ChEBI" id="CHEBI:57540"/>
    </ligand>
</feature>
<feature type="binding site" evidence="10">
    <location>
        <position position="32"/>
    </location>
    <ligand>
        <name>NAD(+)</name>
        <dbReference type="ChEBI" id="CHEBI:57540"/>
    </ligand>
</feature>
<protein>
    <recommendedName>
        <fullName evidence="3 7">UDP-glucose 6-dehydrogenase</fullName>
        <ecNumber evidence="3 7">1.1.1.22</ecNumber>
    </recommendedName>
</protein>
<organism evidence="12 13">
    <name type="scientific">Demequina lignilytica</name>
    <dbReference type="NCBI Taxonomy" id="3051663"/>
    <lineage>
        <taxon>Bacteria</taxon>
        <taxon>Bacillati</taxon>
        <taxon>Actinomycetota</taxon>
        <taxon>Actinomycetes</taxon>
        <taxon>Micrococcales</taxon>
        <taxon>Demequinaceae</taxon>
        <taxon>Demequina</taxon>
    </lineage>
</organism>
<accession>A0AB35MIJ6</accession>
<dbReference type="InterPro" id="IPR017476">
    <property type="entry name" value="UDP-Glc/GDP-Man"/>
</dbReference>
<comment type="catalytic activity">
    <reaction evidence="6 7">
        <text>UDP-alpha-D-glucose + 2 NAD(+) + H2O = UDP-alpha-D-glucuronate + 2 NADH + 3 H(+)</text>
        <dbReference type="Rhea" id="RHEA:23596"/>
        <dbReference type="ChEBI" id="CHEBI:15377"/>
        <dbReference type="ChEBI" id="CHEBI:15378"/>
        <dbReference type="ChEBI" id="CHEBI:57540"/>
        <dbReference type="ChEBI" id="CHEBI:57945"/>
        <dbReference type="ChEBI" id="CHEBI:58052"/>
        <dbReference type="ChEBI" id="CHEBI:58885"/>
        <dbReference type="EC" id="1.1.1.22"/>
    </reaction>
</comment>
<evidence type="ECO:0000256" key="6">
    <source>
        <dbReference type="ARBA" id="ARBA00047473"/>
    </source>
</evidence>
<dbReference type="InterPro" id="IPR036220">
    <property type="entry name" value="UDP-Glc/GDP-Man_DH_C_sf"/>
</dbReference>
<dbReference type="Pfam" id="PF03721">
    <property type="entry name" value="UDPG_MGDP_dh_N"/>
    <property type="match status" value="1"/>
</dbReference>
<dbReference type="SUPFAM" id="SSF51735">
    <property type="entry name" value="NAD(P)-binding Rossmann-fold domains"/>
    <property type="match status" value="1"/>
</dbReference>
<evidence type="ECO:0000256" key="10">
    <source>
        <dbReference type="PIRSR" id="PIRSR500134-3"/>
    </source>
</evidence>
<dbReference type="Gene3D" id="1.20.5.100">
    <property type="entry name" value="Cytochrome c1, transmembrane anchor, C-terminal"/>
    <property type="match status" value="1"/>
</dbReference>
<dbReference type="EC" id="1.1.1.22" evidence="3 7"/>
<dbReference type="PIRSF" id="PIRSF500134">
    <property type="entry name" value="UDPglc_DH_bac"/>
    <property type="match status" value="1"/>
</dbReference>
<keyword evidence="5 7" id="KW-0520">NAD</keyword>
<dbReference type="Pfam" id="PF00984">
    <property type="entry name" value="UDPG_MGDP_dh"/>
    <property type="match status" value="1"/>
</dbReference>
<feature type="binding site" evidence="9">
    <location>
        <position position="213"/>
    </location>
    <ligand>
        <name>substrate</name>
    </ligand>
</feature>
<feature type="domain" description="UDP-glucose/GDP-mannose dehydrogenase C-terminal" evidence="11">
    <location>
        <begin position="325"/>
        <end position="426"/>
    </location>
</feature>
<gene>
    <name evidence="12" type="ORF">QQ002_08415</name>
</gene>
<feature type="binding site" evidence="9">
    <location>
        <position position="332"/>
    </location>
    <ligand>
        <name>substrate</name>
    </ligand>
</feature>
<dbReference type="InterPro" id="IPR001732">
    <property type="entry name" value="UDP-Glc/GDP-Man_DH_N"/>
</dbReference>
<keyword evidence="4 7" id="KW-0560">Oxidoreductase</keyword>